<protein>
    <submittedName>
        <fullName evidence="1">Uncharacterized protein</fullName>
    </submittedName>
</protein>
<accession>A0A8S5UK47</accession>
<dbReference type="EMBL" id="BK016097">
    <property type="protein sequence ID" value="DAF94856.1"/>
    <property type="molecule type" value="Genomic_DNA"/>
</dbReference>
<proteinExistence type="predicted"/>
<reference evidence="1" key="1">
    <citation type="journal article" date="2021" name="Proc. Natl. Acad. Sci. U.S.A.">
        <title>A Catalog of Tens of Thousands of Viruses from Human Metagenomes Reveals Hidden Associations with Chronic Diseases.</title>
        <authorList>
            <person name="Tisza M.J."/>
            <person name="Buck C.B."/>
        </authorList>
    </citation>
    <scope>NUCLEOTIDE SEQUENCE</scope>
    <source>
        <strain evidence="1">CtTrm2</strain>
    </source>
</reference>
<name>A0A8S5UK47_9CAUD</name>
<evidence type="ECO:0000313" key="1">
    <source>
        <dbReference type="EMBL" id="DAF94856.1"/>
    </source>
</evidence>
<sequence>MIGNFFHVPMYYLTNKSLFLEFSCTFFLFIQQFRYL</sequence>
<organism evidence="1">
    <name type="scientific">Myoviridae sp. ctTrm2</name>
    <dbReference type="NCBI Taxonomy" id="2825114"/>
    <lineage>
        <taxon>Viruses</taxon>
        <taxon>Duplodnaviria</taxon>
        <taxon>Heunggongvirae</taxon>
        <taxon>Uroviricota</taxon>
        <taxon>Caudoviricetes</taxon>
    </lineage>
</organism>